<evidence type="ECO:0000313" key="3">
    <source>
        <dbReference type="EMBL" id="KAA2234124.1"/>
    </source>
</evidence>
<evidence type="ECO:0000313" key="4">
    <source>
        <dbReference type="Proteomes" id="UP000323142"/>
    </source>
</evidence>
<dbReference type="InterPro" id="IPR006311">
    <property type="entry name" value="TAT_signal"/>
</dbReference>
<gene>
    <name evidence="3" type="ORF">F0L46_24440</name>
</gene>
<organism evidence="3 4">
    <name type="scientific">Salinarimonas soli</name>
    <dbReference type="NCBI Taxonomy" id="1638099"/>
    <lineage>
        <taxon>Bacteria</taxon>
        <taxon>Pseudomonadati</taxon>
        <taxon>Pseudomonadota</taxon>
        <taxon>Alphaproteobacteria</taxon>
        <taxon>Hyphomicrobiales</taxon>
        <taxon>Salinarimonadaceae</taxon>
        <taxon>Salinarimonas</taxon>
    </lineage>
</organism>
<dbReference type="PROSITE" id="PS51318">
    <property type="entry name" value="TAT"/>
    <property type="match status" value="1"/>
</dbReference>
<sequence>MALSVREVGDIPVNGRGMPMRGDEEGAEHPARPPSRRGVLAGGAAFAAAGLLARPARAAVRLRLAHGLPRAHPVHRAMLHFADLVSERSGGEITVTLYADGVLGEEPTLLDQVRTGTLDMTKASASVLDVVSPLYRLFDIPFLLRDKEHWRKVVSGAPGERILQAPGPSGMTGLCFYDAGARSFYGRRPIARPEDLAGLKIRVQPSPTMVRMVQTLGAEAVPLPWGVVYTALQTGLIDGAENNLTALIYGRHAEVTRHYAYTEHTMVPDVLLIGARTWAALRPPLRDIVRAAAAESAMLQSALWANAEEASRAGAERLGVVFSYPDKAPFIARLSAMRREFMTDPTLAPLIAQVEGA</sequence>
<dbReference type="NCBIfam" id="NF037995">
    <property type="entry name" value="TRAP_S1"/>
    <property type="match status" value="1"/>
</dbReference>
<dbReference type="OrthoDB" id="9803763at2"/>
<dbReference type="Gene3D" id="3.40.190.170">
    <property type="entry name" value="Bacterial extracellular solute-binding protein, family 7"/>
    <property type="match status" value="1"/>
</dbReference>
<dbReference type="EMBL" id="VUOA01000052">
    <property type="protein sequence ID" value="KAA2234124.1"/>
    <property type="molecule type" value="Genomic_DNA"/>
</dbReference>
<dbReference type="GO" id="GO:0030246">
    <property type="term" value="F:carbohydrate binding"/>
    <property type="evidence" value="ECO:0007669"/>
    <property type="project" value="TreeGrafter"/>
</dbReference>
<evidence type="ECO:0000256" key="2">
    <source>
        <dbReference type="SAM" id="MobiDB-lite"/>
    </source>
</evidence>
<dbReference type="CDD" id="cd13671">
    <property type="entry name" value="PBP2_TRAP_SBP_like_3"/>
    <property type="match status" value="1"/>
</dbReference>
<evidence type="ECO:0000256" key="1">
    <source>
        <dbReference type="ARBA" id="ARBA00022729"/>
    </source>
</evidence>
<dbReference type="NCBIfam" id="TIGR00787">
    <property type="entry name" value="dctP"/>
    <property type="match status" value="1"/>
</dbReference>
<dbReference type="GO" id="GO:0055085">
    <property type="term" value="P:transmembrane transport"/>
    <property type="evidence" value="ECO:0007669"/>
    <property type="project" value="InterPro"/>
</dbReference>
<dbReference type="PIRSF" id="PIRSF006470">
    <property type="entry name" value="DctB"/>
    <property type="match status" value="1"/>
</dbReference>
<dbReference type="GO" id="GO:0030288">
    <property type="term" value="C:outer membrane-bounded periplasmic space"/>
    <property type="evidence" value="ECO:0007669"/>
    <property type="project" value="InterPro"/>
</dbReference>
<dbReference type="InterPro" id="IPR004682">
    <property type="entry name" value="TRAP_DctP"/>
</dbReference>
<feature type="compositionally biased region" description="Basic and acidic residues" evidence="2">
    <location>
        <begin position="21"/>
        <end position="31"/>
    </location>
</feature>
<dbReference type="Proteomes" id="UP000323142">
    <property type="component" value="Unassembled WGS sequence"/>
</dbReference>
<reference evidence="3 4" key="1">
    <citation type="submission" date="2019-09" db="EMBL/GenBank/DDBJ databases">
        <title>Salinarimonas rosea gen. nov., sp. nov., a new member of the a-2 subgroup of the Proteobacteria.</title>
        <authorList>
            <person name="Liu J."/>
        </authorList>
    </citation>
    <scope>NUCLEOTIDE SEQUENCE [LARGE SCALE GENOMIC DNA]</scope>
    <source>
        <strain evidence="3 4">BN140002</strain>
    </source>
</reference>
<dbReference type="Pfam" id="PF03480">
    <property type="entry name" value="DctP"/>
    <property type="match status" value="1"/>
</dbReference>
<dbReference type="PANTHER" id="PTHR33376">
    <property type="match status" value="1"/>
</dbReference>
<reference evidence="3 4" key="2">
    <citation type="submission" date="2019-09" db="EMBL/GenBank/DDBJ databases">
        <authorList>
            <person name="Jin C."/>
        </authorList>
    </citation>
    <scope>NUCLEOTIDE SEQUENCE [LARGE SCALE GENOMIC DNA]</scope>
    <source>
        <strain evidence="3 4">BN140002</strain>
    </source>
</reference>
<proteinExistence type="predicted"/>
<dbReference type="InterPro" id="IPR038404">
    <property type="entry name" value="TRAP_DctP_sf"/>
</dbReference>
<name>A0A5B2V588_9HYPH</name>
<feature type="region of interest" description="Disordered" evidence="2">
    <location>
        <begin position="1"/>
        <end position="38"/>
    </location>
</feature>
<accession>A0A5B2V588</accession>
<comment type="caution">
    <text evidence="3">The sequence shown here is derived from an EMBL/GenBank/DDBJ whole genome shotgun (WGS) entry which is preliminary data.</text>
</comment>
<protein>
    <submittedName>
        <fullName evidence="3">TRAP transporter substrate-binding protein</fullName>
    </submittedName>
</protein>
<dbReference type="PANTHER" id="PTHR33376:SF2">
    <property type="entry name" value="DICARBOXYLATE-BINDING PERIPLASMIC PROTEIN"/>
    <property type="match status" value="1"/>
</dbReference>
<dbReference type="AlphaFoldDB" id="A0A5B2V588"/>
<keyword evidence="1" id="KW-0732">Signal</keyword>
<keyword evidence="4" id="KW-1185">Reference proteome</keyword>
<dbReference type="InterPro" id="IPR018389">
    <property type="entry name" value="DctP_fam"/>
</dbReference>